<dbReference type="RefSeq" id="WP_144077318.1">
    <property type="nucleotide sequence ID" value="NZ_CP076130.1"/>
</dbReference>
<proteinExistence type="predicted"/>
<evidence type="ECO:0000313" key="2">
    <source>
        <dbReference type="EMBL" id="QWG10422.1"/>
    </source>
</evidence>
<dbReference type="InterPro" id="IPR041376">
    <property type="entry name" value="Hfx_Cass5"/>
</dbReference>
<feature type="domain" description="Integron Cassette Protein Hfx-Cass5" evidence="1">
    <location>
        <begin position="6"/>
        <end position="78"/>
    </location>
</feature>
<dbReference type="Pfam" id="PF18287">
    <property type="entry name" value="Hfx_Cass5"/>
    <property type="match status" value="1"/>
</dbReference>
<accession>A0ABX8H4R6</accession>
<evidence type="ECO:0000313" key="3">
    <source>
        <dbReference type="Proteomes" id="UP000682802"/>
    </source>
</evidence>
<protein>
    <recommendedName>
        <fullName evidence="1">Integron Cassette Protein Hfx-Cass5 domain-containing protein</fullName>
    </recommendedName>
</protein>
<gene>
    <name evidence="2" type="ORF">KM029_25945</name>
</gene>
<evidence type="ECO:0000259" key="1">
    <source>
        <dbReference type="Pfam" id="PF18287"/>
    </source>
</evidence>
<reference evidence="2 3" key="1">
    <citation type="submission" date="2021-05" db="EMBL/GenBank/DDBJ databases">
        <title>Comparative genomic studies on the polysaccharide-degrading batcterial strains of the Flammeovirga genus.</title>
        <authorList>
            <person name="Zewei F."/>
            <person name="Zheng Z."/>
            <person name="Yu L."/>
            <person name="Ruyue G."/>
            <person name="Yanhong M."/>
            <person name="Yuanyuan C."/>
            <person name="Jingyan G."/>
            <person name="Wenjun H."/>
        </authorList>
    </citation>
    <scope>NUCLEOTIDE SEQUENCE [LARGE SCALE GENOMIC DNA]</scope>
    <source>
        <strain evidence="2 3">YS10</strain>
        <plasmid evidence="2 3">p1</plasmid>
    </source>
</reference>
<keyword evidence="2" id="KW-0614">Plasmid</keyword>
<dbReference type="EMBL" id="CP076130">
    <property type="protein sequence ID" value="QWG10422.1"/>
    <property type="molecule type" value="Genomic_DNA"/>
</dbReference>
<dbReference type="Proteomes" id="UP000682802">
    <property type="component" value="Plasmid p1"/>
</dbReference>
<dbReference type="Gene3D" id="1.20.5.1210">
    <property type="entry name" value="Integron cassette protein helical domain"/>
    <property type="match status" value="1"/>
</dbReference>
<geneLocation type="plasmid" evidence="2 3">
    <name>p1</name>
</geneLocation>
<sequence>MLVKTDIITQIEIDESGKLHIKPQVEKFSLIYRTATEVHWDDKKQTLYSPKPREWNYLEWFKHITAVARNECSTELKLTDKTKWINISDELKNEITKAEHGV</sequence>
<dbReference type="Gene3D" id="2.20.20.40">
    <property type="entry name" value="Integron cassette protein"/>
    <property type="match status" value="1"/>
</dbReference>
<organism evidence="2 3">
    <name type="scientific">Flammeovirga kamogawensis</name>
    <dbReference type="NCBI Taxonomy" id="373891"/>
    <lineage>
        <taxon>Bacteria</taxon>
        <taxon>Pseudomonadati</taxon>
        <taxon>Bacteroidota</taxon>
        <taxon>Cytophagia</taxon>
        <taxon>Cytophagales</taxon>
        <taxon>Flammeovirgaceae</taxon>
        <taxon>Flammeovirga</taxon>
    </lineage>
</organism>
<keyword evidence="3" id="KW-1185">Reference proteome</keyword>
<name>A0ABX8H4R6_9BACT</name>